<reference evidence="1 2" key="1">
    <citation type="journal article" date="2019" name="Sci. Rep.">
        <title>Orb-weaving spider Araneus ventricosus genome elucidates the spidroin gene catalogue.</title>
        <authorList>
            <person name="Kono N."/>
            <person name="Nakamura H."/>
            <person name="Ohtoshi R."/>
            <person name="Moran D.A.P."/>
            <person name="Shinohara A."/>
            <person name="Yoshida Y."/>
            <person name="Fujiwara M."/>
            <person name="Mori M."/>
            <person name="Tomita M."/>
            <person name="Arakawa K."/>
        </authorList>
    </citation>
    <scope>NUCLEOTIDE SEQUENCE [LARGE SCALE GENOMIC DNA]</scope>
</reference>
<comment type="caution">
    <text evidence="1">The sequence shown here is derived from an EMBL/GenBank/DDBJ whole genome shotgun (WGS) entry which is preliminary data.</text>
</comment>
<evidence type="ECO:0000313" key="2">
    <source>
        <dbReference type="Proteomes" id="UP000499080"/>
    </source>
</evidence>
<dbReference type="EMBL" id="BGPR01000075">
    <property type="protein sequence ID" value="GBL90864.1"/>
    <property type="molecule type" value="Genomic_DNA"/>
</dbReference>
<name>A0A4Y2BI80_ARAVE</name>
<sequence>MFIGSVDAPERLKKHQMRKEQNTIRSAKKASAASASNCYSVENYGETEIEYVMQVERKEDQEGNKDEPYTTFASKYFQQPTLTVQIRLKLDKTALAITSSVIQDLGLILESDTSLATDKNKISNI</sequence>
<organism evidence="1 2">
    <name type="scientific">Araneus ventricosus</name>
    <name type="common">Orbweaver spider</name>
    <name type="synonym">Epeira ventricosa</name>
    <dbReference type="NCBI Taxonomy" id="182803"/>
    <lineage>
        <taxon>Eukaryota</taxon>
        <taxon>Metazoa</taxon>
        <taxon>Ecdysozoa</taxon>
        <taxon>Arthropoda</taxon>
        <taxon>Chelicerata</taxon>
        <taxon>Arachnida</taxon>
        <taxon>Araneae</taxon>
        <taxon>Araneomorphae</taxon>
        <taxon>Entelegynae</taxon>
        <taxon>Araneoidea</taxon>
        <taxon>Araneidae</taxon>
        <taxon>Araneus</taxon>
    </lineage>
</organism>
<evidence type="ECO:0000313" key="1">
    <source>
        <dbReference type="EMBL" id="GBL90864.1"/>
    </source>
</evidence>
<proteinExistence type="predicted"/>
<protein>
    <submittedName>
        <fullName evidence="1">Uncharacterized protein</fullName>
    </submittedName>
</protein>
<dbReference type="Proteomes" id="UP000499080">
    <property type="component" value="Unassembled WGS sequence"/>
</dbReference>
<keyword evidence="2" id="KW-1185">Reference proteome</keyword>
<gene>
    <name evidence="1" type="ORF">AVEN_27978_1</name>
</gene>
<dbReference type="AlphaFoldDB" id="A0A4Y2BI80"/>
<accession>A0A4Y2BI80</accession>